<dbReference type="STRING" id="631362.Thi970DRAFT_00720"/>
<dbReference type="HOGENOM" id="CLU_3359059_0_0_6"/>
<organism evidence="1 2">
    <name type="scientific">Thiorhodovibrio frisius</name>
    <dbReference type="NCBI Taxonomy" id="631362"/>
    <lineage>
        <taxon>Bacteria</taxon>
        <taxon>Pseudomonadati</taxon>
        <taxon>Pseudomonadota</taxon>
        <taxon>Gammaproteobacteria</taxon>
        <taxon>Chromatiales</taxon>
        <taxon>Chromatiaceae</taxon>
        <taxon>Thiorhodovibrio</taxon>
    </lineage>
</organism>
<reference evidence="2" key="1">
    <citation type="submission" date="2011-06" db="EMBL/GenBank/DDBJ databases">
        <authorList>
            <consortium name="US DOE Joint Genome Institute (JGI-PGF)"/>
            <person name="Lucas S."/>
            <person name="Han J."/>
            <person name="Lapidus A."/>
            <person name="Cheng J.-F."/>
            <person name="Goodwin L."/>
            <person name="Pitluck S."/>
            <person name="Peters L."/>
            <person name="Land M.L."/>
            <person name="Hauser L."/>
            <person name="Vogl K."/>
            <person name="Liu Z."/>
            <person name="Overmann J."/>
            <person name="Frigaard N.-U."/>
            <person name="Bryant D.A."/>
            <person name="Woyke T.J."/>
        </authorList>
    </citation>
    <scope>NUCLEOTIDE SEQUENCE [LARGE SCALE GENOMIC DNA]</scope>
    <source>
        <strain evidence="2">970</strain>
    </source>
</reference>
<dbReference type="AlphaFoldDB" id="H8YX93"/>
<proteinExistence type="predicted"/>
<evidence type="ECO:0000313" key="2">
    <source>
        <dbReference type="Proteomes" id="UP000002964"/>
    </source>
</evidence>
<accession>H8YX93</accession>
<protein>
    <submittedName>
        <fullName evidence="1">Uncharacterized protein</fullName>
    </submittedName>
</protein>
<dbReference type="EMBL" id="JH603168">
    <property type="protein sequence ID" value="EIC23069.1"/>
    <property type="molecule type" value="Genomic_DNA"/>
</dbReference>
<gene>
    <name evidence="1" type="ORF">Thi970DRAFT_00720</name>
</gene>
<reference evidence="1 2" key="2">
    <citation type="submission" date="2011-11" db="EMBL/GenBank/DDBJ databases">
        <authorList>
            <consortium name="US DOE Joint Genome Institute"/>
            <person name="Lucas S."/>
            <person name="Han J."/>
            <person name="Lapidus A."/>
            <person name="Cheng J.-F."/>
            <person name="Goodwin L."/>
            <person name="Pitluck S."/>
            <person name="Peters L."/>
            <person name="Ovchinnikova G."/>
            <person name="Zhang X."/>
            <person name="Detter J.C."/>
            <person name="Han C."/>
            <person name="Tapia R."/>
            <person name="Land M."/>
            <person name="Hauser L."/>
            <person name="Kyrpides N."/>
            <person name="Ivanova N."/>
            <person name="Pagani I."/>
            <person name="Vogl K."/>
            <person name="Liu Z."/>
            <person name="Overmann J."/>
            <person name="Frigaard N.-U."/>
            <person name="Bryant D."/>
            <person name="Woyke T."/>
        </authorList>
    </citation>
    <scope>NUCLEOTIDE SEQUENCE [LARGE SCALE GENOMIC DNA]</scope>
    <source>
        <strain evidence="1 2">970</strain>
    </source>
</reference>
<evidence type="ECO:0000313" key="1">
    <source>
        <dbReference type="EMBL" id="EIC23069.1"/>
    </source>
</evidence>
<keyword evidence="2" id="KW-1185">Reference proteome</keyword>
<dbReference type="Proteomes" id="UP000002964">
    <property type="component" value="Unassembled WGS sequence"/>
</dbReference>
<sequence>MVTLFNRLYYDDVNVNTEALDAALDVRRPRLLPGGC</sequence>
<name>H8YX93_9GAMM</name>